<sequence length="102" mass="11338">MDVFPEVWTLKFYASVTSLLSCLCGLSLAQGVISKENGHRTHITLPLLHAAWVKWGFPQDIDSTVLLLHATTHISSFVSSSLRHHRPDSHHAPSFLTFNMSG</sequence>
<comment type="caution">
    <text evidence="1">The sequence shown here is derived from an EMBL/GenBank/DDBJ whole genome shotgun (WGS) entry which is preliminary data.</text>
</comment>
<organism evidence="1 2">
    <name type="scientific">Smallanthus sonchifolius</name>
    <dbReference type="NCBI Taxonomy" id="185202"/>
    <lineage>
        <taxon>Eukaryota</taxon>
        <taxon>Viridiplantae</taxon>
        <taxon>Streptophyta</taxon>
        <taxon>Embryophyta</taxon>
        <taxon>Tracheophyta</taxon>
        <taxon>Spermatophyta</taxon>
        <taxon>Magnoliopsida</taxon>
        <taxon>eudicotyledons</taxon>
        <taxon>Gunneridae</taxon>
        <taxon>Pentapetalae</taxon>
        <taxon>asterids</taxon>
        <taxon>campanulids</taxon>
        <taxon>Asterales</taxon>
        <taxon>Asteraceae</taxon>
        <taxon>Asteroideae</taxon>
        <taxon>Heliantheae alliance</taxon>
        <taxon>Millerieae</taxon>
        <taxon>Smallanthus</taxon>
    </lineage>
</organism>
<proteinExistence type="predicted"/>
<reference evidence="2" key="1">
    <citation type="journal article" date="2022" name="Mol. Ecol. Resour.">
        <title>The genomes of chicory, endive, great burdock and yacon provide insights into Asteraceae palaeo-polyploidization history and plant inulin production.</title>
        <authorList>
            <person name="Fan W."/>
            <person name="Wang S."/>
            <person name="Wang H."/>
            <person name="Wang A."/>
            <person name="Jiang F."/>
            <person name="Liu H."/>
            <person name="Zhao H."/>
            <person name="Xu D."/>
            <person name="Zhang Y."/>
        </authorList>
    </citation>
    <scope>NUCLEOTIDE SEQUENCE [LARGE SCALE GENOMIC DNA]</scope>
    <source>
        <strain evidence="2">cv. Yunnan</strain>
    </source>
</reference>
<keyword evidence="2" id="KW-1185">Reference proteome</keyword>
<dbReference type="Proteomes" id="UP001056120">
    <property type="component" value="Linkage Group LG01"/>
</dbReference>
<reference evidence="1 2" key="2">
    <citation type="journal article" date="2022" name="Mol. Ecol. Resour.">
        <title>The genomes of chicory, endive, great burdock and yacon provide insights into Asteraceae paleo-polyploidization history and plant inulin production.</title>
        <authorList>
            <person name="Fan W."/>
            <person name="Wang S."/>
            <person name="Wang H."/>
            <person name="Wang A."/>
            <person name="Jiang F."/>
            <person name="Liu H."/>
            <person name="Zhao H."/>
            <person name="Xu D."/>
            <person name="Zhang Y."/>
        </authorList>
    </citation>
    <scope>NUCLEOTIDE SEQUENCE [LARGE SCALE GENOMIC DNA]</scope>
    <source>
        <strain evidence="2">cv. Yunnan</strain>
        <tissue evidence="1">Leaves</tissue>
    </source>
</reference>
<name>A0ACB9K179_9ASTR</name>
<dbReference type="EMBL" id="CM042018">
    <property type="protein sequence ID" value="KAI3825998.1"/>
    <property type="molecule type" value="Genomic_DNA"/>
</dbReference>
<evidence type="ECO:0000313" key="1">
    <source>
        <dbReference type="EMBL" id="KAI3825998.1"/>
    </source>
</evidence>
<accession>A0ACB9K179</accession>
<protein>
    <submittedName>
        <fullName evidence="1">Uncharacterized protein</fullName>
    </submittedName>
</protein>
<evidence type="ECO:0000313" key="2">
    <source>
        <dbReference type="Proteomes" id="UP001056120"/>
    </source>
</evidence>
<gene>
    <name evidence="1" type="ORF">L1987_00037</name>
</gene>